<keyword evidence="7" id="KW-0813">Transport</keyword>
<evidence type="ECO:0000313" key="17">
    <source>
        <dbReference type="Proteomes" id="UP000472261"/>
    </source>
</evidence>
<keyword evidence="17" id="KW-1185">Reference proteome</keyword>
<evidence type="ECO:0000256" key="2">
    <source>
        <dbReference type="ARBA" id="ARBA00004514"/>
    </source>
</evidence>
<protein>
    <recommendedName>
        <fullName evidence="6">AP-5 complex subunit mu-1</fullName>
    </recommendedName>
    <alternativeName>
        <fullName evidence="13">Adaptor-related protein complex 5 subunit mu-1</fullName>
    </alternativeName>
</protein>
<dbReference type="GO" id="GO:0015031">
    <property type="term" value="P:protein transport"/>
    <property type="evidence" value="ECO:0007669"/>
    <property type="project" value="UniProtKB-KW"/>
</dbReference>
<feature type="domain" description="MHD" evidence="15">
    <location>
        <begin position="269"/>
        <end position="554"/>
    </location>
</feature>
<evidence type="ECO:0000256" key="14">
    <source>
        <dbReference type="SAM" id="MobiDB-lite"/>
    </source>
</evidence>
<dbReference type="PANTHER" id="PTHR16082:SF2">
    <property type="entry name" value="AP-5 COMPLEX SUBUNIT MU-1"/>
    <property type="match status" value="1"/>
</dbReference>
<dbReference type="GO" id="GO:0030119">
    <property type="term" value="C:AP-type membrane coat adaptor complex"/>
    <property type="evidence" value="ECO:0007669"/>
    <property type="project" value="TreeGrafter"/>
</dbReference>
<dbReference type="OMA" id="KEHPTDY"/>
<dbReference type="InterPro" id="IPR039591">
    <property type="entry name" value="AP5M1"/>
</dbReference>
<evidence type="ECO:0000256" key="3">
    <source>
        <dbReference type="ARBA" id="ARBA00004630"/>
    </source>
</evidence>
<keyword evidence="10" id="KW-0653">Protein transport</keyword>
<proteinExistence type="inferred from homology"/>
<evidence type="ECO:0000256" key="5">
    <source>
        <dbReference type="ARBA" id="ARBA00011174"/>
    </source>
</evidence>
<dbReference type="Pfam" id="PF00928">
    <property type="entry name" value="Adap_comp_sub"/>
    <property type="match status" value="1"/>
</dbReference>
<keyword evidence="12" id="KW-0458">Lysosome</keyword>
<name>A0A669QNC6_PHACC</name>
<comment type="subunit">
    <text evidence="5">Probably part of the adaptor protein complex 5 (AP-5) a tetramer composed of AP5B1, AP5M1, AP5S1 and AP5Z1.</text>
</comment>
<dbReference type="SUPFAM" id="SSF49447">
    <property type="entry name" value="Second domain of Mu2 adaptin subunit (ap50) of ap2 adaptor"/>
    <property type="match status" value="1"/>
</dbReference>
<keyword evidence="11" id="KW-0472">Membrane</keyword>
<evidence type="ECO:0000256" key="8">
    <source>
        <dbReference type="ARBA" id="ARBA00022490"/>
    </source>
</evidence>
<dbReference type="GO" id="GO:0005765">
    <property type="term" value="C:lysosomal membrane"/>
    <property type="evidence" value="ECO:0007669"/>
    <property type="project" value="UniProtKB-SubCell"/>
</dbReference>
<reference evidence="16" key="2">
    <citation type="submission" date="2025-09" db="UniProtKB">
        <authorList>
            <consortium name="Ensembl"/>
        </authorList>
    </citation>
    <scope>IDENTIFICATION</scope>
</reference>
<keyword evidence="9" id="KW-0967">Endosome</keyword>
<feature type="compositionally biased region" description="Low complexity" evidence="14">
    <location>
        <begin position="36"/>
        <end position="53"/>
    </location>
</feature>
<accession>A0A669QNC6</accession>
<dbReference type="Gene3D" id="2.60.40.1170">
    <property type="entry name" value="Mu homology domain, subdomain B"/>
    <property type="match status" value="2"/>
</dbReference>
<dbReference type="CDD" id="cd09256">
    <property type="entry name" value="AP_MuD_MHD"/>
    <property type="match status" value="1"/>
</dbReference>
<evidence type="ECO:0000256" key="4">
    <source>
        <dbReference type="ARBA" id="ARBA00005324"/>
    </source>
</evidence>
<organism evidence="16 17">
    <name type="scientific">Phasianus colchicus</name>
    <name type="common">Common pheasant</name>
    <dbReference type="NCBI Taxonomy" id="9054"/>
    <lineage>
        <taxon>Eukaryota</taxon>
        <taxon>Metazoa</taxon>
        <taxon>Chordata</taxon>
        <taxon>Craniata</taxon>
        <taxon>Vertebrata</taxon>
        <taxon>Euteleostomi</taxon>
        <taxon>Archelosauria</taxon>
        <taxon>Archosauria</taxon>
        <taxon>Dinosauria</taxon>
        <taxon>Saurischia</taxon>
        <taxon>Theropoda</taxon>
        <taxon>Coelurosauria</taxon>
        <taxon>Aves</taxon>
        <taxon>Neognathae</taxon>
        <taxon>Galloanserae</taxon>
        <taxon>Galliformes</taxon>
        <taxon>Phasianidae</taxon>
        <taxon>Phasianinae</taxon>
        <taxon>Phasianus</taxon>
    </lineage>
</organism>
<evidence type="ECO:0000259" key="15">
    <source>
        <dbReference type="PROSITE" id="PS51072"/>
    </source>
</evidence>
<evidence type="ECO:0000256" key="1">
    <source>
        <dbReference type="ARBA" id="ARBA00004492"/>
    </source>
</evidence>
<evidence type="ECO:0000256" key="9">
    <source>
        <dbReference type="ARBA" id="ARBA00022753"/>
    </source>
</evidence>
<dbReference type="GO" id="GO:0016197">
    <property type="term" value="P:endosomal transport"/>
    <property type="evidence" value="ECO:0007669"/>
    <property type="project" value="TreeGrafter"/>
</dbReference>
<dbReference type="Ensembl" id="ENSPCLT00000029380.1">
    <property type="protein sequence ID" value="ENSPCLP00000021250.1"/>
    <property type="gene ID" value="ENSPCLG00000018609.1"/>
</dbReference>
<dbReference type="InterPro" id="IPR028565">
    <property type="entry name" value="MHD"/>
</dbReference>
<comment type="similarity">
    <text evidence="4">Belongs to the adaptor complexes medium subunit family.</text>
</comment>
<evidence type="ECO:0000256" key="13">
    <source>
        <dbReference type="ARBA" id="ARBA00030827"/>
    </source>
</evidence>
<evidence type="ECO:0000256" key="6">
    <source>
        <dbReference type="ARBA" id="ARBA00021851"/>
    </source>
</evidence>
<dbReference type="GO" id="GO:0005829">
    <property type="term" value="C:cytosol"/>
    <property type="evidence" value="ECO:0007669"/>
    <property type="project" value="UniProtKB-SubCell"/>
</dbReference>
<reference evidence="16" key="1">
    <citation type="submission" date="2025-08" db="UniProtKB">
        <authorList>
            <consortium name="Ensembl"/>
        </authorList>
    </citation>
    <scope>IDENTIFICATION</scope>
</reference>
<dbReference type="FunFam" id="2.60.40.1170:FF:000014">
    <property type="entry name" value="AP-5 complex subunit mu-1 isoform X1"/>
    <property type="match status" value="1"/>
</dbReference>
<dbReference type="InterPro" id="IPR036168">
    <property type="entry name" value="AP2_Mu_C_sf"/>
</dbReference>
<evidence type="ECO:0000256" key="12">
    <source>
        <dbReference type="ARBA" id="ARBA00023228"/>
    </source>
</evidence>
<dbReference type="PANTHER" id="PTHR16082">
    <property type="entry name" value="AP-5 COMPLEX SUBUNIT MU-1"/>
    <property type="match status" value="1"/>
</dbReference>
<evidence type="ECO:0000313" key="16">
    <source>
        <dbReference type="Ensembl" id="ENSPCLP00000021250.1"/>
    </source>
</evidence>
<dbReference type="AlphaFoldDB" id="A0A669QNC6"/>
<comment type="subcellular location">
    <subcellularLocation>
        <location evidence="2">Cytoplasm</location>
        <location evidence="2">Cytosol</location>
    </subcellularLocation>
    <subcellularLocation>
        <location evidence="1">Late endosome membrane</location>
        <topology evidence="1">Peripheral membrane protein</topology>
        <orientation evidence="1">Cytoplasmic side</orientation>
    </subcellularLocation>
    <subcellularLocation>
        <location evidence="3">Lysosome membrane</location>
        <topology evidence="3">Peripheral membrane protein</topology>
        <orientation evidence="3">Cytoplasmic side</orientation>
    </subcellularLocation>
</comment>
<dbReference type="PROSITE" id="PS51072">
    <property type="entry name" value="MHD"/>
    <property type="match status" value="1"/>
</dbReference>
<dbReference type="GO" id="GO:0031902">
    <property type="term" value="C:late endosome membrane"/>
    <property type="evidence" value="ECO:0007669"/>
    <property type="project" value="UniProtKB-SubCell"/>
</dbReference>
<evidence type="ECO:0000256" key="10">
    <source>
        <dbReference type="ARBA" id="ARBA00022927"/>
    </source>
</evidence>
<feature type="region of interest" description="Disordered" evidence="14">
    <location>
        <begin position="26"/>
        <end position="64"/>
    </location>
</feature>
<dbReference type="Proteomes" id="UP000472261">
    <property type="component" value="Unplaced"/>
</dbReference>
<keyword evidence="8" id="KW-0963">Cytoplasm</keyword>
<sequence>MTAGLLSGLPPPRRCRPLCPGTAAAAAAAAPPPPAGNGRAPAGGAARSSRLLPGRGGPARPGRPRRRVMALRALWVLRHEPRAVLFSRRYPTVEARAEAFNGSTHVAVPSDSDFLKAMLFELRLTDDQSFVEHRDTCTRIDHSSVRSVRVEGGDLWPVVAFQKSGLIYACLPLVEEALEPRPPLLTIPGLSQGLALLFGILDYISPSRKNEAELSAKAGQLRTLIIQACPLGTPLNTNISSLSSSFDDIQVVPTDVKQPAWRSNTYKGKPQVNVCITEKVKCMQYDKRDVVDMWQVYGAVNCKCDIEGAAPNVTLTLNLPTNGSPLQDIFVHHCVTSVDPAMLMSSSVNPLDDSVYSGPYKFPFIPPSESFNLCYYTSQVPVPPILGCYQLVEEGSQLKITVNLKLHESIKNSFEYCEARIPFFNRGPIAHLEYKVSYGQLDLSREKSLLVWVIGQKFPKSSEVSLTGTVTFGDIGEEHPTDYVCTGNTAYVKYGVFFNLHDLTSCHFEMYFRIPDFTLTGCYVDQHSVQIFAPGKPKITASRELISSDYYIWNSEASAPTMYPKRTPQDLL</sequence>
<evidence type="ECO:0000256" key="7">
    <source>
        <dbReference type="ARBA" id="ARBA00022448"/>
    </source>
</evidence>
<evidence type="ECO:0000256" key="11">
    <source>
        <dbReference type="ARBA" id="ARBA00023136"/>
    </source>
</evidence>